<name>A0A955RJ51_9BACT</name>
<evidence type="ECO:0000256" key="4">
    <source>
        <dbReference type="ARBA" id="ARBA00022759"/>
    </source>
</evidence>
<dbReference type="PANTHER" id="PTHR33992:SF1">
    <property type="entry name" value="RIBONUCLEASE P PROTEIN COMPONENT"/>
    <property type="match status" value="1"/>
</dbReference>
<dbReference type="EMBL" id="JAGQLK010000024">
    <property type="protein sequence ID" value="MCA9383069.1"/>
    <property type="molecule type" value="Genomic_DNA"/>
</dbReference>
<gene>
    <name evidence="7 9" type="primary">rnpA</name>
    <name evidence="9" type="ORF">KC909_01770</name>
</gene>
<dbReference type="AlphaFoldDB" id="A0A955RJ51"/>
<dbReference type="NCBIfam" id="TIGR00188">
    <property type="entry name" value="rnpA"/>
    <property type="match status" value="1"/>
</dbReference>
<evidence type="ECO:0000256" key="3">
    <source>
        <dbReference type="ARBA" id="ARBA00022722"/>
    </source>
</evidence>
<dbReference type="Proteomes" id="UP000783287">
    <property type="component" value="Unassembled WGS sequence"/>
</dbReference>
<dbReference type="GO" id="GO:0000049">
    <property type="term" value="F:tRNA binding"/>
    <property type="evidence" value="ECO:0007669"/>
    <property type="project" value="UniProtKB-UniRule"/>
</dbReference>
<reference evidence="9" key="2">
    <citation type="journal article" date="2021" name="Microbiome">
        <title>Successional dynamics and alternative stable states in a saline activated sludge microbial community over 9 years.</title>
        <authorList>
            <person name="Wang Y."/>
            <person name="Ye J."/>
            <person name="Ju F."/>
            <person name="Liu L."/>
            <person name="Boyd J.A."/>
            <person name="Deng Y."/>
            <person name="Parks D.H."/>
            <person name="Jiang X."/>
            <person name="Yin X."/>
            <person name="Woodcroft B.J."/>
            <person name="Tyson G.W."/>
            <person name="Hugenholtz P."/>
            <person name="Polz M.F."/>
            <person name="Zhang T."/>
        </authorList>
    </citation>
    <scope>NUCLEOTIDE SEQUENCE</scope>
    <source>
        <strain evidence="9">HKST-UBA14</strain>
    </source>
</reference>
<keyword evidence="3 7" id="KW-0540">Nuclease</keyword>
<dbReference type="InterPro" id="IPR020539">
    <property type="entry name" value="RNase_P_CS"/>
</dbReference>
<evidence type="ECO:0000256" key="2">
    <source>
        <dbReference type="ARBA" id="ARBA00022694"/>
    </source>
</evidence>
<proteinExistence type="inferred from homology"/>
<dbReference type="Pfam" id="PF00825">
    <property type="entry name" value="Ribonuclease_P"/>
    <property type="match status" value="1"/>
</dbReference>
<comment type="caution">
    <text evidence="9">The sequence shown here is derived from an EMBL/GenBank/DDBJ whole genome shotgun (WGS) entry which is preliminary data.</text>
</comment>
<dbReference type="PANTHER" id="PTHR33992">
    <property type="entry name" value="RIBONUCLEASE P PROTEIN COMPONENT"/>
    <property type="match status" value="1"/>
</dbReference>
<evidence type="ECO:0000313" key="9">
    <source>
        <dbReference type="EMBL" id="MCA9383069.1"/>
    </source>
</evidence>
<dbReference type="InterPro" id="IPR014721">
    <property type="entry name" value="Ribsml_uS5_D2-typ_fold_subgr"/>
</dbReference>
<comment type="function">
    <text evidence="1 7">RNaseP catalyzes the removal of the 5'-leader sequence from pre-tRNA to produce the mature 5'-terminus. It can also cleave other RNA substrates such as 4.5S RNA. The protein component plays an auxiliary but essential role in vivo by binding to the 5'-leader sequence and broadening the substrate specificity of the ribozyme.</text>
</comment>
<evidence type="ECO:0000256" key="8">
    <source>
        <dbReference type="NCBIfam" id="TIGR00188"/>
    </source>
</evidence>
<dbReference type="Gene3D" id="3.30.230.10">
    <property type="match status" value="1"/>
</dbReference>
<dbReference type="InterPro" id="IPR020568">
    <property type="entry name" value="Ribosomal_Su5_D2-typ_SF"/>
</dbReference>
<evidence type="ECO:0000256" key="7">
    <source>
        <dbReference type="HAMAP-Rule" id="MF_00227"/>
    </source>
</evidence>
<sequence>MLPLQNRIRKNPEYKRIYKAGNKFYSKYFTVIIADSPQDSVIRFGIVASKKVGNAVVRNKLKRQAREILKQYLTDEFQNKEIVIILKAEAAEANFQELQTEITNILNKEL</sequence>
<keyword evidence="2 7" id="KW-0819">tRNA processing</keyword>
<evidence type="ECO:0000256" key="6">
    <source>
        <dbReference type="ARBA" id="ARBA00022884"/>
    </source>
</evidence>
<comment type="catalytic activity">
    <reaction evidence="7">
        <text>Endonucleolytic cleavage of RNA, removing 5'-extranucleotides from tRNA precursor.</text>
        <dbReference type="EC" id="3.1.26.5"/>
    </reaction>
</comment>
<comment type="similarity">
    <text evidence="7">Belongs to the RnpA family.</text>
</comment>
<keyword evidence="5 7" id="KW-0378">Hydrolase</keyword>
<dbReference type="HAMAP" id="MF_00227">
    <property type="entry name" value="RNase_P"/>
    <property type="match status" value="1"/>
</dbReference>
<evidence type="ECO:0000313" key="10">
    <source>
        <dbReference type="Proteomes" id="UP000783287"/>
    </source>
</evidence>
<evidence type="ECO:0000256" key="5">
    <source>
        <dbReference type="ARBA" id="ARBA00022801"/>
    </source>
</evidence>
<evidence type="ECO:0000256" key="1">
    <source>
        <dbReference type="ARBA" id="ARBA00002663"/>
    </source>
</evidence>
<keyword evidence="4 7" id="KW-0255">Endonuclease</keyword>
<dbReference type="GO" id="GO:0004526">
    <property type="term" value="F:ribonuclease P activity"/>
    <property type="evidence" value="ECO:0007669"/>
    <property type="project" value="UniProtKB-UniRule"/>
</dbReference>
<protein>
    <recommendedName>
        <fullName evidence="7 8">Ribonuclease P protein component</fullName>
        <shortName evidence="7">RNase P protein</shortName>
        <shortName evidence="7">RNaseP protein</shortName>
        <ecNumber evidence="7 8">3.1.26.5</ecNumber>
    </recommendedName>
    <alternativeName>
        <fullName evidence="7">Protein C5</fullName>
    </alternativeName>
</protein>
<dbReference type="SUPFAM" id="SSF54211">
    <property type="entry name" value="Ribosomal protein S5 domain 2-like"/>
    <property type="match status" value="1"/>
</dbReference>
<accession>A0A955RJ51</accession>
<dbReference type="GO" id="GO:0001682">
    <property type="term" value="P:tRNA 5'-leader removal"/>
    <property type="evidence" value="ECO:0007669"/>
    <property type="project" value="UniProtKB-UniRule"/>
</dbReference>
<keyword evidence="6 7" id="KW-0694">RNA-binding</keyword>
<dbReference type="EC" id="3.1.26.5" evidence="7 8"/>
<organism evidence="9 10">
    <name type="scientific">Candidatus Dojkabacteria bacterium</name>
    <dbReference type="NCBI Taxonomy" id="2099670"/>
    <lineage>
        <taxon>Bacteria</taxon>
        <taxon>Candidatus Dojkabacteria</taxon>
    </lineage>
</organism>
<reference evidence="9" key="1">
    <citation type="submission" date="2020-04" db="EMBL/GenBank/DDBJ databases">
        <authorList>
            <person name="Zhang T."/>
        </authorList>
    </citation>
    <scope>NUCLEOTIDE SEQUENCE</scope>
    <source>
        <strain evidence="9">HKST-UBA14</strain>
    </source>
</reference>
<dbReference type="PROSITE" id="PS00648">
    <property type="entry name" value="RIBONUCLEASE_P"/>
    <property type="match status" value="1"/>
</dbReference>
<dbReference type="InterPro" id="IPR000100">
    <property type="entry name" value="RNase_P"/>
</dbReference>
<comment type="subunit">
    <text evidence="7">Consists of a catalytic RNA component (M1 or rnpB) and a protein subunit.</text>
</comment>
<dbReference type="GO" id="GO:0042781">
    <property type="term" value="F:3'-tRNA processing endoribonuclease activity"/>
    <property type="evidence" value="ECO:0007669"/>
    <property type="project" value="TreeGrafter"/>
</dbReference>
<dbReference type="GO" id="GO:0030677">
    <property type="term" value="C:ribonuclease P complex"/>
    <property type="evidence" value="ECO:0007669"/>
    <property type="project" value="TreeGrafter"/>
</dbReference>